<reference evidence="2 4" key="1">
    <citation type="journal article" date="2020" name="Stud. Mycol.">
        <title>101 Dothideomycetes genomes: a test case for predicting lifestyles and emergence of pathogens.</title>
        <authorList>
            <person name="Haridas S."/>
            <person name="Albert R."/>
            <person name="Binder M."/>
            <person name="Bloem J."/>
            <person name="Labutti K."/>
            <person name="Salamov A."/>
            <person name="Andreopoulos B."/>
            <person name="Baker S."/>
            <person name="Barry K."/>
            <person name="Bills G."/>
            <person name="Bluhm B."/>
            <person name="Cannon C."/>
            <person name="Castanera R."/>
            <person name="Culley D."/>
            <person name="Daum C."/>
            <person name="Ezra D."/>
            <person name="Gonzalez J."/>
            <person name="Henrissat B."/>
            <person name="Kuo A."/>
            <person name="Liang C."/>
            <person name="Lipzen A."/>
            <person name="Lutzoni F."/>
            <person name="Magnuson J."/>
            <person name="Mondo S."/>
            <person name="Nolan M."/>
            <person name="Ohm R."/>
            <person name="Pangilinan J."/>
            <person name="Park H.-J."/>
            <person name="Ramirez L."/>
            <person name="Alfaro M."/>
            <person name="Sun H."/>
            <person name="Tritt A."/>
            <person name="Yoshinaga Y."/>
            <person name="Zwiers L.-H."/>
            <person name="Turgeon B."/>
            <person name="Goodwin S."/>
            <person name="Spatafora J."/>
            <person name="Crous P."/>
            <person name="Grigoriev I."/>
        </authorList>
    </citation>
    <scope>NUCLEOTIDE SEQUENCE</scope>
    <source>
        <strain evidence="2 4">CBS 304.34</strain>
    </source>
</reference>
<reference evidence="4" key="3">
    <citation type="submission" date="2025-04" db="UniProtKB">
        <authorList>
            <consortium name="RefSeq"/>
        </authorList>
    </citation>
    <scope>IDENTIFICATION</scope>
    <source>
        <strain evidence="4">CBS 304.34</strain>
    </source>
</reference>
<accession>A0A6A6Z4C7</accession>
<feature type="region of interest" description="Disordered" evidence="1">
    <location>
        <begin position="195"/>
        <end position="280"/>
    </location>
</feature>
<dbReference type="EMBL" id="MU003693">
    <property type="protein sequence ID" value="KAF2815589.1"/>
    <property type="molecule type" value="Genomic_DNA"/>
</dbReference>
<protein>
    <submittedName>
        <fullName evidence="2 4">Uncharacterized protein</fullName>
    </submittedName>
</protein>
<evidence type="ECO:0000313" key="3">
    <source>
        <dbReference type="Proteomes" id="UP000504636"/>
    </source>
</evidence>
<feature type="compositionally biased region" description="Acidic residues" evidence="1">
    <location>
        <begin position="212"/>
        <end position="222"/>
    </location>
</feature>
<feature type="compositionally biased region" description="Low complexity" evidence="1">
    <location>
        <begin position="168"/>
        <end position="182"/>
    </location>
</feature>
<sequence>MNSLQSYGKGEPVSDNNAYTITSIYHNGQLQMYTSHPTQPSTPGGRPEYHMTQLNTWGMTGNPETFRQGAGAFRNARDWAKEQRDKAIEQANERAMDQTQPEQPEGRSEYHMTQLRSFAMTDTAETFRQGAGAYRNLRDWAKEQRDEAIRQANERADPVEAEAPAPTGDLAGDASGASPASSFVTAVSDTEAYTTSGVFQTSPNGDSNTWGDFEESDSSTEELDYRPPAKRSSRRSKPPQTEPKRRNAGESTDGSHSHGPVSQSSPANVATTQQREEWSWTDGKFQCRKGQTLVKEQSDAPADVWVYYDQGWPGQGEKKWRHWMSATREILYS</sequence>
<reference evidence="4" key="2">
    <citation type="submission" date="2020-04" db="EMBL/GenBank/DDBJ databases">
        <authorList>
            <consortium name="NCBI Genome Project"/>
        </authorList>
    </citation>
    <scope>NUCLEOTIDE SEQUENCE</scope>
    <source>
        <strain evidence="4">CBS 304.34</strain>
    </source>
</reference>
<organism evidence="2">
    <name type="scientific">Mytilinidion resinicola</name>
    <dbReference type="NCBI Taxonomy" id="574789"/>
    <lineage>
        <taxon>Eukaryota</taxon>
        <taxon>Fungi</taxon>
        <taxon>Dikarya</taxon>
        <taxon>Ascomycota</taxon>
        <taxon>Pezizomycotina</taxon>
        <taxon>Dothideomycetes</taxon>
        <taxon>Pleosporomycetidae</taxon>
        <taxon>Mytilinidiales</taxon>
        <taxon>Mytilinidiaceae</taxon>
        <taxon>Mytilinidion</taxon>
    </lineage>
</organism>
<dbReference type="RefSeq" id="XP_033582553.1">
    <property type="nucleotide sequence ID" value="XM_033721698.1"/>
</dbReference>
<feature type="compositionally biased region" description="Polar residues" evidence="1">
    <location>
        <begin position="257"/>
        <end position="273"/>
    </location>
</feature>
<dbReference type="GeneID" id="54462591"/>
<dbReference type="Proteomes" id="UP000504636">
    <property type="component" value="Unplaced"/>
</dbReference>
<dbReference type="AlphaFoldDB" id="A0A6A6Z4C7"/>
<gene>
    <name evidence="2 4" type="ORF">BDZ99DRAFT_470955</name>
</gene>
<dbReference type="OrthoDB" id="5336565at2759"/>
<evidence type="ECO:0000313" key="4">
    <source>
        <dbReference type="RefSeq" id="XP_033582553.1"/>
    </source>
</evidence>
<proteinExistence type="predicted"/>
<evidence type="ECO:0000313" key="2">
    <source>
        <dbReference type="EMBL" id="KAF2815589.1"/>
    </source>
</evidence>
<feature type="compositionally biased region" description="Basic residues" evidence="1">
    <location>
        <begin position="228"/>
        <end position="237"/>
    </location>
</feature>
<feature type="compositionally biased region" description="Polar residues" evidence="1">
    <location>
        <begin position="195"/>
        <end position="210"/>
    </location>
</feature>
<keyword evidence="3" id="KW-1185">Reference proteome</keyword>
<feature type="compositionally biased region" description="Basic and acidic residues" evidence="1">
    <location>
        <begin position="242"/>
        <end position="256"/>
    </location>
</feature>
<name>A0A6A6Z4C7_9PEZI</name>
<feature type="region of interest" description="Disordered" evidence="1">
    <location>
        <begin position="153"/>
        <end position="182"/>
    </location>
</feature>
<evidence type="ECO:0000256" key="1">
    <source>
        <dbReference type="SAM" id="MobiDB-lite"/>
    </source>
</evidence>